<dbReference type="AlphaFoldDB" id="A0ABD1IQZ3"/>
<comment type="caution">
    <text evidence="5">The sequence shown here is derived from an EMBL/GenBank/DDBJ whole genome shotgun (WGS) entry which is preliminary data.</text>
</comment>
<sequence length="392" mass="43007">MSAEDGGEWPASHLTVTVLQARRLRPKNRRGNSSNPYVQVQLGSHSFTTHSVPNTLCPVWNNSMTFALPVQRDDALVVALMVMHRRSLAVLPDRFLGRAEVRVVDVCQGHQPVYRKWLALESKPKAKAKDRGEMEVSLRLENLHSYTTTAHSQLPSICPVRDEGWGNRERSRSSAVQTAEKCEPIQPSCAAVPGLDRAPPSVAMHTHEPAASPQCVSSSGDGESPECKVQALSDCSGLNDITAAKCKESTGKITDDKAGDGTTQNDVKEDGRPVPKKDKKENGRPMPKKDAKEDGRPMPRKDAREDGSLLLPRLGYMMRHLWYRCGLQANSGETQPLHVVDAPPETSDITEPSKAIPPGRGYGHVISERLHALCVWVDECLGNIRDGRSVTP</sequence>
<name>A0ABD1IQZ3_9TELE</name>
<protein>
    <recommendedName>
        <fullName evidence="4">C2 domain-containing protein</fullName>
    </recommendedName>
</protein>
<dbReference type="InterPro" id="IPR035892">
    <property type="entry name" value="C2_domain_sf"/>
</dbReference>
<keyword evidence="6" id="KW-1185">Reference proteome</keyword>
<evidence type="ECO:0000259" key="4">
    <source>
        <dbReference type="PROSITE" id="PS50004"/>
    </source>
</evidence>
<dbReference type="GO" id="GO:0055037">
    <property type="term" value="C:recycling endosome"/>
    <property type="evidence" value="ECO:0007669"/>
    <property type="project" value="UniProtKB-SubCell"/>
</dbReference>
<dbReference type="Gene3D" id="2.60.40.150">
    <property type="entry name" value="C2 domain"/>
    <property type="match status" value="1"/>
</dbReference>
<feature type="domain" description="C2" evidence="4">
    <location>
        <begin position="1"/>
        <end position="118"/>
    </location>
</feature>
<evidence type="ECO:0000256" key="3">
    <source>
        <dbReference type="SAM" id="MobiDB-lite"/>
    </source>
</evidence>
<dbReference type="PANTHER" id="PTHR15746">
    <property type="entry name" value="RAB11-RELATED"/>
    <property type="match status" value="1"/>
</dbReference>
<accession>A0ABD1IQZ3</accession>
<evidence type="ECO:0000313" key="5">
    <source>
        <dbReference type="EMBL" id="KAL2077402.1"/>
    </source>
</evidence>
<dbReference type="InterPro" id="IPR000008">
    <property type="entry name" value="C2_dom"/>
</dbReference>
<dbReference type="EMBL" id="JBHFQA010000024">
    <property type="protein sequence ID" value="KAL2077402.1"/>
    <property type="molecule type" value="Genomic_DNA"/>
</dbReference>
<evidence type="ECO:0000313" key="6">
    <source>
        <dbReference type="Proteomes" id="UP001591681"/>
    </source>
</evidence>
<proteinExistence type="predicted"/>
<dbReference type="InterPro" id="IPR037789">
    <property type="entry name" value="FIP_classI"/>
</dbReference>
<feature type="compositionally biased region" description="Basic and acidic residues" evidence="3">
    <location>
        <begin position="266"/>
        <end position="305"/>
    </location>
</feature>
<reference evidence="5 6" key="1">
    <citation type="submission" date="2024-09" db="EMBL/GenBank/DDBJ databases">
        <title>A chromosome-level genome assembly of Gray's grenadier anchovy, Coilia grayii.</title>
        <authorList>
            <person name="Fu Z."/>
        </authorList>
    </citation>
    <scope>NUCLEOTIDE SEQUENCE [LARGE SCALE GENOMIC DNA]</scope>
    <source>
        <strain evidence="5">G4</strain>
        <tissue evidence="5">Muscle</tissue>
    </source>
</reference>
<organism evidence="5 6">
    <name type="scientific">Coilia grayii</name>
    <name type="common">Gray's grenadier anchovy</name>
    <dbReference type="NCBI Taxonomy" id="363190"/>
    <lineage>
        <taxon>Eukaryota</taxon>
        <taxon>Metazoa</taxon>
        <taxon>Chordata</taxon>
        <taxon>Craniata</taxon>
        <taxon>Vertebrata</taxon>
        <taxon>Euteleostomi</taxon>
        <taxon>Actinopterygii</taxon>
        <taxon>Neopterygii</taxon>
        <taxon>Teleostei</taxon>
        <taxon>Clupei</taxon>
        <taxon>Clupeiformes</taxon>
        <taxon>Clupeoidei</taxon>
        <taxon>Engraulidae</taxon>
        <taxon>Coilinae</taxon>
        <taxon>Coilia</taxon>
    </lineage>
</organism>
<keyword evidence="2" id="KW-0967">Endosome</keyword>
<gene>
    <name evidence="5" type="ORF">ACEWY4_026906</name>
</gene>
<comment type="subcellular location">
    <subcellularLocation>
        <location evidence="1">Recycling endosome</location>
    </subcellularLocation>
</comment>
<evidence type="ECO:0000256" key="2">
    <source>
        <dbReference type="ARBA" id="ARBA00022753"/>
    </source>
</evidence>
<evidence type="ECO:0000256" key="1">
    <source>
        <dbReference type="ARBA" id="ARBA00004172"/>
    </source>
</evidence>
<dbReference type="PROSITE" id="PS50004">
    <property type="entry name" value="C2"/>
    <property type="match status" value="1"/>
</dbReference>
<dbReference type="SUPFAM" id="SSF49562">
    <property type="entry name" value="C2 domain (Calcium/lipid-binding domain, CaLB)"/>
    <property type="match status" value="1"/>
</dbReference>
<feature type="region of interest" description="Disordered" evidence="3">
    <location>
        <begin position="190"/>
        <end position="228"/>
    </location>
</feature>
<dbReference type="Proteomes" id="UP001591681">
    <property type="component" value="Unassembled WGS sequence"/>
</dbReference>
<feature type="region of interest" description="Disordered" evidence="3">
    <location>
        <begin position="251"/>
        <end position="305"/>
    </location>
</feature>
<dbReference type="Pfam" id="PF00168">
    <property type="entry name" value="C2"/>
    <property type="match status" value="1"/>
</dbReference>
<dbReference type="PANTHER" id="PTHR15746:SF23">
    <property type="entry name" value="RAB11 INTERACTING PROTEIN, ISOFORM A"/>
    <property type="match status" value="1"/>
</dbReference>
<dbReference type="SMART" id="SM00239">
    <property type="entry name" value="C2"/>
    <property type="match status" value="1"/>
</dbReference>